<protein>
    <submittedName>
        <fullName evidence="7">Amino acid ABC transporter substrate-binding protein</fullName>
    </submittedName>
</protein>
<dbReference type="Proteomes" id="UP000666240">
    <property type="component" value="Unassembled WGS sequence"/>
</dbReference>
<accession>A0A8J7UJV9</accession>
<evidence type="ECO:0000256" key="3">
    <source>
        <dbReference type="ARBA" id="ARBA00022729"/>
    </source>
</evidence>
<organism evidence="7 8">
    <name type="scientific">Tianweitania sediminis</name>
    <dbReference type="NCBI Taxonomy" id="1502156"/>
    <lineage>
        <taxon>Bacteria</taxon>
        <taxon>Pseudomonadati</taxon>
        <taxon>Pseudomonadota</taxon>
        <taxon>Alphaproteobacteria</taxon>
        <taxon>Hyphomicrobiales</taxon>
        <taxon>Phyllobacteriaceae</taxon>
        <taxon>Tianweitania</taxon>
    </lineage>
</organism>
<dbReference type="InterPro" id="IPR051455">
    <property type="entry name" value="Bact_solute-bind_prot3"/>
</dbReference>
<dbReference type="Gene3D" id="3.40.190.10">
    <property type="entry name" value="Periplasmic binding protein-like II"/>
    <property type="match status" value="2"/>
</dbReference>
<dbReference type="CDD" id="cd13692">
    <property type="entry name" value="PBP2_BztA"/>
    <property type="match status" value="1"/>
</dbReference>
<evidence type="ECO:0000256" key="1">
    <source>
        <dbReference type="ARBA" id="ARBA00010333"/>
    </source>
</evidence>
<dbReference type="Pfam" id="PF00497">
    <property type="entry name" value="SBP_bac_3"/>
    <property type="match status" value="1"/>
</dbReference>
<name>A0A8J7UJV9_9HYPH</name>
<reference evidence="7" key="1">
    <citation type="submission" date="2021-03" db="EMBL/GenBank/DDBJ databases">
        <title>Genome sequencing and assembly of Tianweitania sediminis.</title>
        <authorList>
            <person name="Chhetri G."/>
        </authorList>
    </citation>
    <scope>NUCLEOTIDE SEQUENCE</scope>
    <source>
        <strain evidence="7">Z8</strain>
    </source>
</reference>
<keyword evidence="8" id="KW-1185">Reference proteome</keyword>
<sequence length="343" mass="36698">MKNLVKLLVGAGVLAAASSVASAATLDDVKSRGTLRCGVNTGLAGFASPNNQGQWTGFDVDLCRAVAAAVLGDPDKVNYTPTNATERFTALQSGEIDLLARNTTWTLSRDTKLGFNFAGVNYYDGQGFMINAKNLEGITSALQLSGASVCVQGGTTTELNLADYFRANNMEYNPVVFQALEEVNAAYESGRCDVYTTDQSGLYSIRLQLAAPDDHVVLPEIISKEPLGPAVRQGDDQWLDIVKWTLNAMIIAEELGITQANVEEMANTSTNPEVRRILGKEEGSTLGADLGLPNDWVVNIIKGVGNYGEVFERNIGSGSPLKIARGLNALWSKGGIMYAPPIR</sequence>
<proteinExistence type="inferred from homology"/>
<dbReference type="PANTHER" id="PTHR30085:SF7">
    <property type="entry name" value="AMINO-ACID ABC TRANSPORTER-BINDING PROTEIN YHDW-RELATED"/>
    <property type="match status" value="1"/>
</dbReference>
<feature type="signal peptide" evidence="5">
    <location>
        <begin position="1"/>
        <end position="23"/>
    </location>
</feature>
<dbReference type="EMBL" id="JAGIYY010000002">
    <property type="protein sequence ID" value="MBP0439049.1"/>
    <property type="molecule type" value="Genomic_DNA"/>
</dbReference>
<dbReference type="PANTHER" id="PTHR30085">
    <property type="entry name" value="AMINO ACID ABC TRANSPORTER PERMEASE"/>
    <property type="match status" value="1"/>
</dbReference>
<evidence type="ECO:0000313" key="8">
    <source>
        <dbReference type="Proteomes" id="UP000666240"/>
    </source>
</evidence>
<dbReference type="InterPro" id="IPR018313">
    <property type="entry name" value="SBP_3_CS"/>
</dbReference>
<dbReference type="InterPro" id="IPR001638">
    <property type="entry name" value="Solute-binding_3/MltF_N"/>
</dbReference>
<comment type="caution">
    <text evidence="7">The sequence shown here is derived from an EMBL/GenBank/DDBJ whole genome shotgun (WGS) entry which is preliminary data.</text>
</comment>
<evidence type="ECO:0000259" key="6">
    <source>
        <dbReference type="SMART" id="SM00062"/>
    </source>
</evidence>
<evidence type="ECO:0000256" key="2">
    <source>
        <dbReference type="ARBA" id="ARBA00022448"/>
    </source>
</evidence>
<dbReference type="PROSITE" id="PS01039">
    <property type="entry name" value="SBP_BACTERIAL_3"/>
    <property type="match status" value="1"/>
</dbReference>
<evidence type="ECO:0000256" key="5">
    <source>
        <dbReference type="SAM" id="SignalP"/>
    </source>
</evidence>
<evidence type="ECO:0000313" key="7">
    <source>
        <dbReference type="EMBL" id="MBP0439049.1"/>
    </source>
</evidence>
<gene>
    <name evidence="7" type="ORF">J5Y06_10345</name>
</gene>
<feature type="chain" id="PRO_5035228164" evidence="5">
    <location>
        <begin position="24"/>
        <end position="343"/>
    </location>
</feature>
<keyword evidence="2" id="KW-0813">Transport</keyword>
<keyword evidence="3 5" id="KW-0732">Signal</keyword>
<evidence type="ECO:0000256" key="4">
    <source>
        <dbReference type="RuleBase" id="RU003744"/>
    </source>
</evidence>
<dbReference type="SUPFAM" id="SSF53850">
    <property type="entry name" value="Periplasmic binding protein-like II"/>
    <property type="match status" value="1"/>
</dbReference>
<dbReference type="GO" id="GO:0006865">
    <property type="term" value="P:amino acid transport"/>
    <property type="evidence" value="ECO:0007669"/>
    <property type="project" value="TreeGrafter"/>
</dbReference>
<dbReference type="RefSeq" id="WP_209335038.1">
    <property type="nucleotide sequence ID" value="NZ_JAGIYY010000002.1"/>
</dbReference>
<feature type="domain" description="Solute-binding protein family 3/N-terminal" evidence="6">
    <location>
        <begin position="34"/>
        <end position="265"/>
    </location>
</feature>
<dbReference type="SMART" id="SM00062">
    <property type="entry name" value="PBPb"/>
    <property type="match status" value="1"/>
</dbReference>
<comment type="similarity">
    <text evidence="1 4">Belongs to the bacterial solute-binding protein 3 family.</text>
</comment>
<dbReference type="AlphaFoldDB" id="A0A8J7UJV9"/>